<dbReference type="AlphaFoldDB" id="A0A451GG26"/>
<proteinExistence type="predicted"/>
<sequence>MGNHELNAILYHRRDAAGVPLRAHSEKNRKQHDSFLDAYGLETQEALTEGAWFLTHLPLFIDRPDLRVVHAFWDEALVTIIKERRPDGYLREEDLAEIGRESTEFGRAVKQITSGREASLPAPYAFHDFKGEARHEVRLAWWRDDQTWRSAALSVPDVNELPEGDLPPEWRAAAYPHSAPRVFAGHYKMEGAPALQHPRALCLDYPFAPCVYRWRGEQDLMPENLILLDLPALEPVS</sequence>
<dbReference type="OrthoDB" id="9807890at2"/>
<reference evidence="1 2" key="1">
    <citation type="journal article" date="2015" name="Int. J. Syst. Evol. Microbiol.">
        <title>Gemmobacter intermedius sp. nov., isolated from a white stork (Ciconia ciconia).</title>
        <authorList>
            <person name="Kampfer P."/>
            <person name="Jerzak L."/>
            <person name="Wilharm G."/>
            <person name="Golke J."/>
            <person name="Busse H.J."/>
            <person name="Glaeser S.P."/>
        </authorList>
    </citation>
    <scope>NUCLEOTIDE SEQUENCE [LARGE SCALE GENOMIC DNA]</scope>
    <source>
        <strain evidence="1 2">119/4</strain>
    </source>
</reference>
<dbReference type="Proteomes" id="UP000287168">
    <property type="component" value="Unassembled WGS sequence"/>
</dbReference>
<gene>
    <name evidence="1" type="ORF">EP867_19530</name>
</gene>
<protein>
    <submittedName>
        <fullName evidence="1">Uncharacterized protein</fullName>
    </submittedName>
</protein>
<evidence type="ECO:0000313" key="1">
    <source>
        <dbReference type="EMBL" id="RWY33849.1"/>
    </source>
</evidence>
<dbReference type="EMBL" id="SBLC01000128">
    <property type="protein sequence ID" value="RWY33849.1"/>
    <property type="molecule type" value="Genomic_DNA"/>
</dbReference>
<accession>A0A451GG26</accession>
<organism evidence="1 2">
    <name type="scientific">Falsigemmobacter intermedius</name>
    <dbReference type="NCBI Taxonomy" id="1553448"/>
    <lineage>
        <taxon>Bacteria</taxon>
        <taxon>Pseudomonadati</taxon>
        <taxon>Pseudomonadota</taxon>
        <taxon>Alphaproteobacteria</taxon>
        <taxon>Rhodobacterales</taxon>
        <taxon>Paracoccaceae</taxon>
        <taxon>Falsigemmobacter</taxon>
    </lineage>
</organism>
<dbReference type="InterPro" id="IPR029052">
    <property type="entry name" value="Metallo-depent_PP-like"/>
</dbReference>
<comment type="caution">
    <text evidence="1">The sequence shown here is derived from an EMBL/GenBank/DDBJ whole genome shotgun (WGS) entry which is preliminary data.</text>
</comment>
<dbReference type="Gene3D" id="3.60.21.10">
    <property type="match status" value="1"/>
</dbReference>
<evidence type="ECO:0000313" key="2">
    <source>
        <dbReference type="Proteomes" id="UP000287168"/>
    </source>
</evidence>
<keyword evidence="2" id="KW-1185">Reference proteome</keyword>
<name>A0A451GG26_9RHOB</name>